<dbReference type="EMBL" id="JADLQN010000004">
    <property type="protein sequence ID" value="MBF6357246.1"/>
    <property type="molecule type" value="Genomic_DNA"/>
</dbReference>
<sequence length="74" mass="7985">MKAVVSPAHRVITVGAGPAPRGTGKRRGKALAALTERRVILGASLPTRRDFPVPRSCSALPEDTLFEEEDFIED</sequence>
<accession>A0ABS0DFJ2</accession>
<organism evidence="1 2">
    <name type="scientific">Nocardia higoensis</name>
    <dbReference type="NCBI Taxonomy" id="228599"/>
    <lineage>
        <taxon>Bacteria</taxon>
        <taxon>Bacillati</taxon>
        <taxon>Actinomycetota</taxon>
        <taxon>Actinomycetes</taxon>
        <taxon>Mycobacteriales</taxon>
        <taxon>Nocardiaceae</taxon>
        <taxon>Nocardia</taxon>
    </lineage>
</organism>
<gene>
    <name evidence="1" type="ORF">IU449_22325</name>
</gene>
<evidence type="ECO:0000313" key="2">
    <source>
        <dbReference type="Proteomes" id="UP000707731"/>
    </source>
</evidence>
<evidence type="ECO:0000313" key="1">
    <source>
        <dbReference type="EMBL" id="MBF6357246.1"/>
    </source>
</evidence>
<keyword evidence="2" id="KW-1185">Reference proteome</keyword>
<dbReference type="RefSeq" id="WP_195004052.1">
    <property type="nucleotide sequence ID" value="NZ_JADLQN010000004.1"/>
</dbReference>
<name>A0ABS0DFJ2_9NOCA</name>
<reference evidence="1 2" key="1">
    <citation type="submission" date="2020-10" db="EMBL/GenBank/DDBJ databases">
        <title>Identification of Nocardia species via Next-generation sequencing and recognition of intraspecies genetic diversity.</title>
        <authorList>
            <person name="Li P."/>
            <person name="Li P."/>
            <person name="Lu B."/>
        </authorList>
    </citation>
    <scope>NUCLEOTIDE SEQUENCE [LARGE SCALE GENOMIC DNA]</scope>
    <source>
        <strain evidence="1 2">BJ06-0143</strain>
    </source>
</reference>
<comment type="caution">
    <text evidence="1">The sequence shown here is derived from an EMBL/GenBank/DDBJ whole genome shotgun (WGS) entry which is preliminary data.</text>
</comment>
<protein>
    <submittedName>
        <fullName evidence="1">Uncharacterized protein</fullName>
    </submittedName>
</protein>
<dbReference type="Proteomes" id="UP000707731">
    <property type="component" value="Unassembled WGS sequence"/>
</dbReference>
<proteinExistence type="predicted"/>